<protein>
    <recommendedName>
        <fullName evidence="6">non-specific serine/threonine protein kinase</fullName>
        <ecNumber evidence="6">2.7.11.1</ecNumber>
    </recommendedName>
</protein>
<evidence type="ECO:0000256" key="13">
    <source>
        <dbReference type="ARBA" id="ARBA00022741"/>
    </source>
</evidence>
<feature type="domain" description="Protein kinase" evidence="26">
    <location>
        <begin position="1040"/>
        <end position="1316"/>
    </location>
</feature>
<dbReference type="PROSITE" id="PS00108">
    <property type="entry name" value="PROTEIN_KINASE_ST"/>
    <property type="match status" value="2"/>
</dbReference>
<dbReference type="Pfam" id="PF00139">
    <property type="entry name" value="Lectin_legB"/>
    <property type="match status" value="2"/>
</dbReference>
<dbReference type="FunFam" id="2.60.120.200:FF:000086">
    <property type="entry name" value="L-type lectin-domain containing receptor kinase S.4"/>
    <property type="match status" value="1"/>
</dbReference>
<evidence type="ECO:0000256" key="16">
    <source>
        <dbReference type="ARBA" id="ARBA00022989"/>
    </source>
</evidence>
<dbReference type="InterPro" id="IPR000719">
    <property type="entry name" value="Prot_kinase_dom"/>
</dbReference>
<dbReference type="EMBL" id="QJKJ01011199">
    <property type="protein sequence ID" value="RDX71793.1"/>
    <property type="molecule type" value="Genomic_DNA"/>
</dbReference>
<gene>
    <name evidence="27" type="primary">LECRK72</name>
    <name evidence="27" type="ORF">CR513_48805</name>
</gene>
<name>A0A371F0S6_MUCPR</name>
<evidence type="ECO:0000256" key="10">
    <source>
        <dbReference type="ARBA" id="ARBA00022692"/>
    </source>
</evidence>
<keyword evidence="28" id="KW-1185">Reference proteome</keyword>
<feature type="domain" description="Protein kinase" evidence="26">
    <location>
        <begin position="349"/>
        <end position="620"/>
    </location>
</feature>
<keyword evidence="15 22" id="KW-0067">ATP-binding</keyword>
<evidence type="ECO:0000256" key="3">
    <source>
        <dbReference type="ARBA" id="ARBA00007606"/>
    </source>
</evidence>
<evidence type="ECO:0000256" key="1">
    <source>
        <dbReference type="ARBA" id="ARBA00004236"/>
    </source>
</evidence>
<evidence type="ECO:0000256" key="6">
    <source>
        <dbReference type="ARBA" id="ARBA00012513"/>
    </source>
</evidence>
<dbReference type="Pfam" id="PF00069">
    <property type="entry name" value="Pkinase"/>
    <property type="match status" value="2"/>
</dbReference>
<dbReference type="GO" id="GO:0030246">
    <property type="term" value="F:carbohydrate binding"/>
    <property type="evidence" value="ECO:0007669"/>
    <property type="project" value="UniProtKB-KW"/>
</dbReference>
<keyword evidence="13 22" id="KW-0547">Nucleotide-binding</keyword>
<dbReference type="SUPFAM" id="SSF49899">
    <property type="entry name" value="Concanavalin A-like lectins/glucanases"/>
    <property type="match status" value="2"/>
</dbReference>
<evidence type="ECO:0000256" key="24">
    <source>
        <dbReference type="SAM" id="Phobius"/>
    </source>
</evidence>
<evidence type="ECO:0000256" key="19">
    <source>
        <dbReference type="ARBA" id="ARBA00023180"/>
    </source>
</evidence>
<comment type="similarity">
    <text evidence="5">In the C-terminal section; belongs to the protein kinase superfamily. Ser/Thr protein kinase family.</text>
</comment>
<dbReference type="Gene3D" id="3.30.200.20">
    <property type="entry name" value="Phosphorylase Kinase, domain 1"/>
    <property type="match status" value="2"/>
</dbReference>
<comment type="catalytic activity">
    <reaction evidence="20">
        <text>L-threonyl-[protein] + ATP = O-phospho-L-threonyl-[protein] + ADP + H(+)</text>
        <dbReference type="Rhea" id="RHEA:46608"/>
        <dbReference type="Rhea" id="RHEA-COMP:11060"/>
        <dbReference type="Rhea" id="RHEA-COMP:11605"/>
        <dbReference type="ChEBI" id="CHEBI:15378"/>
        <dbReference type="ChEBI" id="CHEBI:30013"/>
        <dbReference type="ChEBI" id="CHEBI:30616"/>
        <dbReference type="ChEBI" id="CHEBI:61977"/>
        <dbReference type="ChEBI" id="CHEBI:456216"/>
        <dbReference type="EC" id="2.7.11.1"/>
    </reaction>
</comment>
<dbReference type="Gene3D" id="1.10.510.10">
    <property type="entry name" value="Transferase(Phosphotransferase) domain 1"/>
    <property type="match status" value="2"/>
</dbReference>
<keyword evidence="7" id="KW-1003">Cell membrane</keyword>
<comment type="similarity">
    <text evidence="4">In the N-terminal section; belongs to the leguminous lectin family.</text>
</comment>
<evidence type="ECO:0000256" key="4">
    <source>
        <dbReference type="ARBA" id="ARBA00008536"/>
    </source>
</evidence>
<keyword evidence="8" id="KW-0723">Serine/threonine-protein kinase</keyword>
<sequence>MSPRTLFFRILNLALLVLSSMSTTEFVYNRNFNSSNIKLYGNATIENSIVRLTNQTFFTIGRAFYPHRIPTKPPNSSTVLPFATSFIFSIAPCKNFPVAHGFAFFFSPVMAINGALSGNYLGLFNRSTSGNSSSHVFAVEFDDFRNEEFNEENDNHVGVDLNSMISLYSEPAAFWGAREGEELESLKLANGRNYQVWIEFENSVINVTMAPAGRRKPQRPLISKPINLSWVLLDEMYVGFSGATGRMVDICRILAWSFSNSNFSIGDALSTKHLPLYVHSKTLVFRSNGFIIGVTLGAFFVGGFCALVVLFSFFRTRREEKQENFEDWELEYWPHRIGYQEICDATSGFAEEKVIGIGTSGKVYKGVLKGVEVAVKNINHDTQHGVRGFLAEISSLGRMKHRNLVGFRGWSKRKGGKLILVYDYMVNESLDKRIFECEETMLLSWEERVRVLQNVADGILYLHEGWEVEVLHRDIKASNVLLDKDMNARLGDFGLARLHHQEHVADTTRVIGTLGYMAPELVRIGRPSAACDVFSFGVLVLEIVCGRRPIVADQPPLVDWVFSLMEKGELSSAIDERLKGQSGYSAEEAERLLHLGLLCVSTDPGVRPAMRQVVKALEGIKCTECNEECLHLGLLGKINSAASWSKSSTSSASANYPTFDEILQTKFYSTASLSISCPSPQPEPDFVSEGSPLSMSPLKLLIILLHTVTTLSSVSTTEFVYNTNFNSTNTILYGNASIQTSILTLTNQTFFSIGRAFYPHKIPTKLANSSTFLSFATSFIFSIAPVKNFITGHGFAFLFTPSRGVNGTTAAEYIGLFNLSNEGNPQNHVFGVEFDAVRNEEEFNDISDNHVGVDINSLRSSASHEAGYWGGKDDEEFKVLEIKNGENYQVWIEFMHSQLNITMARAGKKKPRVPLISSKVNLSGVLMDETYVGFCASTGRIIDSTRILAWSFSNSNFSIGDALVTENLPSFVHHRRWFSGARALAVSVTSIACVFIIGCSYVVFVFLRGSKEGEEVEDWELEYWPHRISFHEVEAATRGFSEENVVGVGGNGKVYKGVLHGVEVAVKRIPQEREEGMREFLAEVSSLGRMKHRNLVGLRGWCKKERGNLILVYDFMSNGSLDKRIYECGERMMLTWEERIQVLKNVATGILYLHEGWEVKVLHRDIKANNVLLDKDMNARLGDFGLALMHDHHGQVASTTRVIGTVGYIAPEVIRTGTASTMSDVFGFGILVLEVICGRRPNQEHKPGLIEWLMSLMVQGQLHSAVDERLKAKGGYTIEEAERLLHLGLLCSDSDPSIRPTMRQVVKMLEGEMESIESDEENMDMSLLGKIKSAAMWSRAECTLPYSGYPTFDEIKMFSFNSMTSGSGSSTFPGSESEIIRENR</sequence>
<evidence type="ECO:0000256" key="12">
    <source>
        <dbReference type="ARBA" id="ARBA00022734"/>
    </source>
</evidence>
<evidence type="ECO:0000256" key="22">
    <source>
        <dbReference type="PROSITE-ProRule" id="PRU10141"/>
    </source>
</evidence>
<dbReference type="CDD" id="cd14066">
    <property type="entry name" value="STKc_IRAK"/>
    <property type="match status" value="1"/>
</dbReference>
<evidence type="ECO:0000256" key="17">
    <source>
        <dbReference type="ARBA" id="ARBA00023136"/>
    </source>
</evidence>
<dbReference type="EC" id="2.7.11.1" evidence="6"/>
<feature type="non-terminal residue" evidence="27">
    <location>
        <position position="1"/>
    </location>
</feature>
<evidence type="ECO:0000256" key="25">
    <source>
        <dbReference type="SAM" id="SignalP"/>
    </source>
</evidence>
<dbReference type="SUPFAM" id="SSF56112">
    <property type="entry name" value="Protein kinase-like (PK-like)"/>
    <property type="match status" value="2"/>
</dbReference>
<proteinExistence type="inferred from homology"/>
<keyword evidence="10 24" id="KW-0812">Transmembrane</keyword>
<dbReference type="PROSITE" id="PS00107">
    <property type="entry name" value="PROTEIN_KINASE_ATP"/>
    <property type="match status" value="2"/>
</dbReference>
<keyword evidence="12" id="KW-0430">Lectin</keyword>
<evidence type="ECO:0000256" key="14">
    <source>
        <dbReference type="ARBA" id="ARBA00022777"/>
    </source>
</evidence>
<evidence type="ECO:0000256" key="2">
    <source>
        <dbReference type="ARBA" id="ARBA00004479"/>
    </source>
</evidence>
<feature type="binding site" evidence="22">
    <location>
        <position position="1067"/>
    </location>
    <ligand>
        <name>ATP</name>
        <dbReference type="ChEBI" id="CHEBI:30616"/>
    </ligand>
</feature>
<feature type="transmembrane region" description="Helical" evidence="24">
    <location>
        <begin position="983"/>
        <end position="1007"/>
    </location>
</feature>
<feature type="signal peptide" evidence="25">
    <location>
        <begin position="1"/>
        <end position="22"/>
    </location>
</feature>
<evidence type="ECO:0000313" key="27">
    <source>
        <dbReference type="EMBL" id="RDX71793.1"/>
    </source>
</evidence>
<feature type="transmembrane region" description="Helical" evidence="24">
    <location>
        <begin position="290"/>
        <end position="314"/>
    </location>
</feature>
<dbReference type="PANTHER" id="PTHR27007">
    <property type="match status" value="1"/>
</dbReference>
<evidence type="ECO:0000313" key="28">
    <source>
        <dbReference type="Proteomes" id="UP000257109"/>
    </source>
</evidence>
<evidence type="ECO:0000256" key="18">
    <source>
        <dbReference type="ARBA" id="ARBA00023170"/>
    </source>
</evidence>
<keyword evidence="9" id="KW-0808">Transferase</keyword>
<dbReference type="GO" id="GO:0005886">
    <property type="term" value="C:plasma membrane"/>
    <property type="evidence" value="ECO:0007669"/>
    <property type="project" value="UniProtKB-SubCell"/>
</dbReference>
<keyword evidence="11 25" id="KW-0732">Signal</keyword>
<evidence type="ECO:0000256" key="20">
    <source>
        <dbReference type="ARBA" id="ARBA00047899"/>
    </source>
</evidence>
<feature type="region of interest" description="Disordered" evidence="23">
    <location>
        <begin position="1364"/>
        <end position="1384"/>
    </location>
</feature>
<evidence type="ECO:0000256" key="15">
    <source>
        <dbReference type="ARBA" id="ARBA00022840"/>
    </source>
</evidence>
<evidence type="ECO:0000256" key="5">
    <source>
        <dbReference type="ARBA" id="ARBA00010217"/>
    </source>
</evidence>
<dbReference type="FunFam" id="3.30.200.20:FF:000621">
    <property type="entry name" value="Putative L-type lectin-domain containing receptor kinase VII.2"/>
    <property type="match status" value="2"/>
</dbReference>
<dbReference type="GO" id="GO:0002229">
    <property type="term" value="P:defense response to oomycetes"/>
    <property type="evidence" value="ECO:0007669"/>
    <property type="project" value="UniProtKB-ARBA"/>
</dbReference>
<dbReference type="Proteomes" id="UP000257109">
    <property type="component" value="Unassembled WGS sequence"/>
</dbReference>
<organism evidence="27 28">
    <name type="scientific">Mucuna pruriens</name>
    <name type="common">Velvet bean</name>
    <name type="synonym">Dolichos pruriens</name>
    <dbReference type="NCBI Taxonomy" id="157652"/>
    <lineage>
        <taxon>Eukaryota</taxon>
        <taxon>Viridiplantae</taxon>
        <taxon>Streptophyta</taxon>
        <taxon>Embryophyta</taxon>
        <taxon>Tracheophyta</taxon>
        <taxon>Spermatophyta</taxon>
        <taxon>Magnoliopsida</taxon>
        <taxon>eudicotyledons</taxon>
        <taxon>Gunneridae</taxon>
        <taxon>Pentapetalae</taxon>
        <taxon>rosids</taxon>
        <taxon>fabids</taxon>
        <taxon>Fabales</taxon>
        <taxon>Fabaceae</taxon>
        <taxon>Papilionoideae</taxon>
        <taxon>50 kb inversion clade</taxon>
        <taxon>NPAAA clade</taxon>
        <taxon>indigoferoid/millettioid clade</taxon>
        <taxon>Phaseoleae</taxon>
        <taxon>Mucuna</taxon>
    </lineage>
</organism>
<evidence type="ECO:0000256" key="8">
    <source>
        <dbReference type="ARBA" id="ARBA00022527"/>
    </source>
</evidence>
<evidence type="ECO:0000256" key="21">
    <source>
        <dbReference type="ARBA" id="ARBA00048679"/>
    </source>
</evidence>
<dbReference type="GO" id="GO:0042742">
    <property type="term" value="P:defense response to bacterium"/>
    <property type="evidence" value="ECO:0007669"/>
    <property type="project" value="UniProtKB-ARBA"/>
</dbReference>
<keyword evidence="19" id="KW-0325">Glycoprotein</keyword>
<dbReference type="InterPro" id="IPR008271">
    <property type="entry name" value="Ser/Thr_kinase_AS"/>
</dbReference>
<evidence type="ECO:0000256" key="23">
    <source>
        <dbReference type="SAM" id="MobiDB-lite"/>
    </source>
</evidence>
<dbReference type="InterPro" id="IPR013320">
    <property type="entry name" value="ConA-like_dom_sf"/>
</dbReference>
<dbReference type="FunFam" id="1.10.510.10:FF:000108">
    <property type="entry name" value="L-type lectin-domain containing receptor kinase S.4"/>
    <property type="match status" value="2"/>
</dbReference>
<evidence type="ECO:0000256" key="7">
    <source>
        <dbReference type="ARBA" id="ARBA00022475"/>
    </source>
</evidence>
<keyword evidence="17 24" id="KW-0472">Membrane</keyword>
<feature type="binding site" evidence="22">
    <location>
        <position position="376"/>
    </location>
    <ligand>
        <name>ATP</name>
        <dbReference type="ChEBI" id="CHEBI:30616"/>
    </ligand>
</feature>
<reference evidence="27" key="1">
    <citation type="submission" date="2018-05" db="EMBL/GenBank/DDBJ databases">
        <title>Draft genome of Mucuna pruriens seed.</title>
        <authorList>
            <person name="Nnadi N.E."/>
            <person name="Vos R."/>
            <person name="Hasami M.H."/>
            <person name="Devisetty U.K."/>
            <person name="Aguiy J.C."/>
        </authorList>
    </citation>
    <scope>NUCLEOTIDE SEQUENCE [LARGE SCALE GENOMIC DNA]</scope>
    <source>
        <strain evidence="27">JCA_2017</strain>
    </source>
</reference>
<dbReference type="OrthoDB" id="1906651at2759"/>
<evidence type="ECO:0000259" key="26">
    <source>
        <dbReference type="PROSITE" id="PS50011"/>
    </source>
</evidence>
<dbReference type="GO" id="GO:0005524">
    <property type="term" value="F:ATP binding"/>
    <property type="evidence" value="ECO:0007669"/>
    <property type="project" value="UniProtKB-UniRule"/>
</dbReference>
<comment type="catalytic activity">
    <reaction evidence="21">
        <text>L-seryl-[protein] + ATP = O-phospho-L-seryl-[protein] + ADP + H(+)</text>
        <dbReference type="Rhea" id="RHEA:17989"/>
        <dbReference type="Rhea" id="RHEA-COMP:9863"/>
        <dbReference type="Rhea" id="RHEA-COMP:11604"/>
        <dbReference type="ChEBI" id="CHEBI:15378"/>
        <dbReference type="ChEBI" id="CHEBI:29999"/>
        <dbReference type="ChEBI" id="CHEBI:30616"/>
        <dbReference type="ChEBI" id="CHEBI:83421"/>
        <dbReference type="ChEBI" id="CHEBI:456216"/>
        <dbReference type="EC" id="2.7.11.1"/>
    </reaction>
</comment>
<dbReference type="InterPro" id="IPR050528">
    <property type="entry name" value="L-type_Lectin-RKs"/>
</dbReference>
<dbReference type="PROSITE" id="PS50011">
    <property type="entry name" value="PROTEIN_KINASE_DOM"/>
    <property type="match status" value="2"/>
</dbReference>
<dbReference type="InterPro" id="IPR001220">
    <property type="entry name" value="Legume_lectin_dom"/>
</dbReference>
<dbReference type="Gene3D" id="2.60.120.200">
    <property type="match status" value="2"/>
</dbReference>
<accession>A0A371F0S6</accession>
<comment type="subcellular location">
    <subcellularLocation>
        <location evidence="1">Cell membrane</location>
    </subcellularLocation>
    <subcellularLocation>
        <location evidence="2">Membrane</location>
        <topology evidence="2">Single-pass type I membrane protein</topology>
    </subcellularLocation>
</comment>
<evidence type="ECO:0000256" key="11">
    <source>
        <dbReference type="ARBA" id="ARBA00022729"/>
    </source>
</evidence>
<dbReference type="FunFam" id="2.60.120.200:FF:000246">
    <property type="entry name" value="L-type lectin-domain containing receptor kinase V.9"/>
    <property type="match status" value="1"/>
</dbReference>
<dbReference type="SMART" id="SM00220">
    <property type="entry name" value="S_TKc"/>
    <property type="match status" value="2"/>
</dbReference>
<evidence type="ECO:0000256" key="9">
    <source>
        <dbReference type="ARBA" id="ARBA00022679"/>
    </source>
</evidence>
<dbReference type="InterPro" id="IPR017441">
    <property type="entry name" value="Protein_kinase_ATP_BS"/>
</dbReference>
<comment type="caution">
    <text evidence="27">The sequence shown here is derived from an EMBL/GenBank/DDBJ whole genome shotgun (WGS) entry which is preliminary data.</text>
</comment>
<keyword evidence="14 27" id="KW-0418">Kinase</keyword>
<dbReference type="GO" id="GO:0004674">
    <property type="term" value="F:protein serine/threonine kinase activity"/>
    <property type="evidence" value="ECO:0007669"/>
    <property type="project" value="UniProtKB-KW"/>
</dbReference>
<feature type="compositionally biased region" description="Low complexity" evidence="23">
    <location>
        <begin position="1364"/>
        <end position="1377"/>
    </location>
</feature>
<feature type="chain" id="PRO_5016654125" description="non-specific serine/threonine protein kinase" evidence="25">
    <location>
        <begin position="23"/>
        <end position="1384"/>
    </location>
</feature>
<dbReference type="InterPro" id="IPR011009">
    <property type="entry name" value="Kinase-like_dom_sf"/>
</dbReference>
<dbReference type="CDD" id="cd06899">
    <property type="entry name" value="lectin_legume_LecRK_Arcelin_ConA"/>
    <property type="match status" value="2"/>
</dbReference>
<keyword evidence="18 27" id="KW-0675">Receptor</keyword>
<comment type="similarity">
    <text evidence="3">Belongs to the leguminous lectin family.</text>
</comment>
<keyword evidence="16 24" id="KW-1133">Transmembrane helix</keyword>